<dbReference type="Pfam" id="PF08238">
    <property type="entry name" value="Sel1"/>
    <property type="match status" value="3"/>
</dbReference>
<dbReference type="InterPro" id="IPR052945">
    <property type="entry name" value="Mitotic_Regulator"/>
</dbReference>
<evidence type="ECO:0000256" key="1">
    <source>
        <dbReference type="PROSITE-ProRule" id="PRU00339"/>
    </source>
</evidence>
<dbReference type="InterPro" id="IPR011990">
    <property type="entry name" value="TPR-like_helical_dom_sf"/>
</dbReference>
<dbReference type="PANTHER" id="PTHR43628:SF1">
    <property type="entry name" value="CHITIN SYNTHASE REGULATORY FACTOR 2-RELATED"/>
    <property type="match status" value="1"/>
</dbReference>
<accession>D2VR67</accession>
<dbReference type="OrthoDB" id="2384430at2759"/>
<keyword evidence="4" id="KW-1185">Reference proteome</keyword>
<dbReference type="EMBL" id="GG738891">
    <property type="protein sequence ID" value="EFC40619.1"/>
    <property type="molecule type" value="Genomic_DNA"/>
</dbReference>
<dbReference type="InterPro" id="IPR019734">
    <property type="entry name" value="TPR_rpt"/>
</dbReference>
<dbReference type="SMART" id="SM00671">
    <property type="entry name" value="SEL1"/>
    <property type="match status" value="3"/>
</dbReference>
<dbReference type="KEGG" id="ngr:NAEGRDRAFT_71478"/>
<dbReference type="AlphaFoldDB" id="D2VR67"/>
<dbReference type="Gene3D" id="1.25.40.10">
    <property type="entry name" value="Tetratricopeptide repeat domain"/>
    <property type="match status" value="1"/>
</dbReference>
<evidence type="ECO:0000313" key="4">
    <source>
        <dbReference type="Proteomes" id="UP000006671"/>
    </source>
</evidence>
<dbReference type="Proteomes" id="UP000006671">
    <property type="component" value="Unassembled WGS sequence"/>
</dbReference>
<dbReference type="SUPFAM" id="SSF81901">
    <property type="entry name" value="HCP-like"/>
    <property type="match status" value="1"/>
</dbReference>
<evidence type="ECO:0000256" key="2">
    <source>
        <dbReference type="SAM" id="Coils"/>
    </source>
</evidence>
<dbReference type="RefSeq" id="XP_002673363.1">
    <property type="nucleotide sequence ID" value="XM_002673317.1"/>
</dbReference>
<keyword evidence="2" id="KW-0175">Coiled coil</keyword>
<name>D2VR67_NAEGR</name>
<evidence type="ECO:0000313" key="3">
    <source>
        <dbReference type="EMBL" id="EFC40619.1"/>
    </source>
</evidence>
<dbReference type="InterPro" id="IPR006597">
    <property type="entry name" value="Sel1-like"/>
</dbReference>
<dbReference type="VEuPathDB" id="AmoebaDB:NAEGRDRAFT_71478"/>
<gene>
    <name evidence="3" type="ORF">NAEGRDRAFT_71478</name>
</gene>
<proteinExistence type="predicted"/>
<dbReference type="GeneID" id="8854601"/>
<protein>
    <submittedName>
        <fullName evidence="3">Predicted protein</fullName>
    </submittedName>
</protein>
<organism evidence="4">
    <name type="scientific">Naegleria gruberi</name>
    <name type="common">Amoeba</name>
    <dbReference type="NCBI Taxonomy" id="5762"/>
    <lineage>
        <taxon>Eukaryota</taxon>
        <taxon>Discoba</taxon>
        <taxon>Heterolobosea</taxon>
        <taxon>Tetramitia</taxon>
        <taxon>Eutetramitia</taxon>
        <taxon>Vahlkampfiidae</taxon>
        <taxon>Naegleria</taxon>
    </lineage>
</organism>
<dbReference type="STRING" id="5762.D2VR67"/>
<dbReference type="PROSITE" id="PS50005">
    <property type="entry name" value="TPR"/>
    <property type="match status" value="1"/>
</dbReference>
<dbReference type="PANTHER" id="PTHR43628">
    <property type="entry name" value="ACTIVATOR OF C KINASE PROTEIN 1-RELATED"/>
    <property type="match status" value="1"/>
</dbReference>
<reference evidence="3 4" key="1">
    <citation type="journal article" date="2010" name="Cell">
        <title>The genome of Naegleria gruberi illuminates early eukaryotic versatility.</title>
        <authorList>
            <person name="Fritz-Laylin L.K."/>
            <person name="Prochnik S.E."/>
            <person name="Ginger M.L."/>
            <person name="Dacks J.B."/>
            <person name="Carpenter M.L."/>
            <person name="Field M.C."/>
            <person name="Kuo A."/>
            <person name="Paredez A."/>
            <person name="Chapman J."/>
            <person name="Pham J."/>
            <person name="Shu S."/>
            <person name="Neupane R."/>
            <person name="Cipriano M."/>
            <person name="Mancuso J."/>
            <person name="Tu H."/>
            <person name="Salamov A."/>
            <person name="Lindquist E."/>
            <person name="Shapiro H."/>
            <person name="Lucas S."/>
            <person name="Grigoriev I.V."/>
            <person name="Cande W.Z."/>
            <person name="Fulton C."/>
            <person name="Rokhsar D.S."/>
            <person name="Dawson S.C."/>
        </authorList>
    </citation>
    <scope>NUCLEOTIDE SEQUENCE [LARGE SCALE GENOMIC DNA]</scope>
    <source>
        <strain evidence="3 4">NEG-M</strain>
    </source>
</reference>
<dbReference type="InParanoid" id="D2VR67"/>
<feature type="coiled-coil region" evidence="2">
    <location>
        <begin position="15"/>
        <end position="61"/>
    </location>
</feature>
<sequence>MKRVGEGESQQDLKKVKLEETDRKLVSKYEEAEIEKLINWNEQLLENIKNKKQEIKIHSDLFDQLINDISIMTAKHPFTRFYIFYLNRQEDLDNAWEWCVKSMENNHLNAILKIGSLYSSDSDYKNSMKWYSKAAELNSAESQYCIGNLFAKGKGVKKDYSKALEWYMKAAQQDHPASLCAIGNFYMKVNYDTAKAVEYYSKAAELNCVNALIEFLKLSMIFSQKKRN</sequence>
<feature type="repeat" description="TPR" evidence="1">
    <location>
        <begin position="108"/>
        <end position="141"/>
    </location>
</feature>
<keyword evidence="1" id="KW-0802">TPR repeat</keyword>